<feature type="compositionally biased region" description="Polar residues" evidence="1">
    <location>
        <begin position="197"/>
        <end position="218"/>
    </location>
</feature>
<evidence type="ECO:0000256" key="1">
    <source>
        <dbReference type="SAM" id="MobiDB-lite"/>
    </source>
</evidence>
<dbReference type="Proteomes" id="UP000826195">
    <property type="component" value="Unassembled WGS sequence"/>
</dbReference>
<dbReference type="EMBL" id="JAHXZJ010002609">
    <property type="protein sequence ID" value="KAH0540505.1"/>
    <property type="molecule type" value="Genomic_DNA"/>
</dbReference>
<feature type="compositionally biased region" description="Polar residues" evidence="1">
    <location>
        <begin position="122"/>
        <end position="183"/>
    </location>
</feature>
<organism evidence="2 3">
    <name type="scientific">Cotesia glomerata</name>
    <name type="common">Lepidopteran parasitic wasp</name>
    <name type="synonym">Apanteles glomeratus</name>
    <dbReference type="NCBI Taxonomy" id="32391"/>
    <lineage>
        <taxon>Eukaryota</taxon>
        <taxon>Metazoa</taxon>
        <taxon>Ecdysozoa</taxon>
        <taxon>Arthropoda</taxon>
        <taxon>Hexapoda</taxon>
        <taxon>Insecta</taxon>
        <taxon>Pterygota</taxon>
        <taxon>Neoptera</taxon>
        <taxon>Endopterygota</taxon>
        <taxon>Hymenoptera</taxon>
        <taxon>Apocrita</taxon>
        <taxon>Ichneumonoidea</taxon>
        <taxon>Braconidae</taxon>
        <taxon>Microgastrinae</taxon>
        <taxon>Cotesia</taxon>
    </lineage>
</organism>
<gene>
    <name evidence="2" type="ORF">KQX54_017840</name>
</gene>
<evidence type="ECO:0000313" key="2">
    <source>
        <dbReference type="EMBL" id="KAH0540505.1"/>
    </source>
</evidence>
<proteinExistence type="predicted"/>
<sequence length="218" mass="23586">MYQRNGLNIDLTIDGNILSSMTVTNYMPFKMCSLIPGSLSSKVCLNILELNIFSRSITVCPRLDFMTQNHRWILTYTCISISTLLPDMNMAMPINSAMIVKFTTNRPQSSTSRSPSQQIQTAPTSNQMISSLSVNSPSPMVSKPQSTVGSSEPTSAKTKSTSPIVTTSTSKTRPASSTVTMMTTKPIPSKTKPATAPMSTTKPTEPTSCKITSESSPK</sequence>
<reference evidence="2 3" key="1">
    <citation type="journal article" date="2021" name="J. Hered.">
        <title>A chromosome-level genome assembly of the parasitoid wasp, Cotesia glomerata (Hymenoptera: Braconidae).</title>
        <authorList>
            <person name="Pinto B.J."/>
            <person name="Weis J.J."/>
            <person name="Gamble T."/>
            <person name="Ode P.J."/>
            <person name="Paul R."/>
            <person name="Zaspel J.M."/>
        </authorList>
    </citation>
    <scope>NUCLEOTIDE SEQUENCE [LARGE SCALE GENOMIC DNA]</scope>
    <source>
        <strain evidence="2">CgM1</strain>
    </source>
</reference>
<feature type="region of interest" description="Disordered" evidence="1">
    <location>
        <begin position="105"/>
        <end position="218"/>
    </location>
</feature>
<feature type="compositionally biased region" description="Low complexity" evidence="1">
    <location>
        <begin position="105"/>
        <end position="121"/>
    </location>
</feature>
<evidence type="ECO:0000313" key="3">
    <source>
        <dbReference type="Proteomes" id="UP000826195"/>
    </source>
</evidence>
<name>A0AAV7I1U6_COTGL</name>
<comment type="caution">
    <text evidence="2">The sequence shown here is derived from an EMBL/GenBank/DDBJ whole genome shotgun (WGS) entry which is preliminary data.</text>
</comment>
<accession>A0AAV7I1U6</accession>
<dbReference type="AlphaFoldDB" id="A0AAV7I1U6"/>
<keyword evidence="3" id="KW-1185">Reference proteome</keyword>
<protein>
    <submittedName>
        <fullName evidence="2">Uncharacterized protein</fullName>
    </submittedName>
</protein>